<dbReference type="GO" id="GO:0003700">
    <property type="term" value="F:DNA-binding transcription factor activity"/>
    <property type="evidence" value="ECO:0007669"/>
    <property type="project" value="InterPro"/>
</dbReference>
<evidence type="ECO:0000313" key="3">
    <source>
        <dbReference type="Proteomes" id="UP000197025"/>
    </source>
</evidence>
<sequence length="198" mass="22008">MQATRSRILQILRERGEATAVELATRLGLRAVTVRHHLRVLRAEGLIREVRTHRNGRGRPRLVFTLTEAANRLFPRNYEGLVRHLLPVALSTAEVRQIARRISEEAALQGLAGPARLAAVVSFLNSKGYLARIEPATNGPAWLEIRNCPYLEVAREQEGLCALDAALMEELLGAPTERVSCIIHGDPACRYRIHSEAA</sequence>
<dbReference type="SMART" id="SM00418">
    <property type="entry name" value="HTH_ARSR"/>
    <property type="match status" value="1"/>
</dbReference>
<dbReference type="EMBL" id="FYEK01000022">
    <property type="protein sequence ID" value="SNB62340.1"/>
    <property type="molecule type" value="Genomic_DNA"/>
</dbReference>
<dbReference type="OrthoDB" id="8545200at2"/>
<dbReference type="PANTHER" id="PTHR30363:SF28">
    <property type="entry name" value="TRANSCRIPTIONAL REGULATORY PROTEIN-RELATED"/>
    <property type="match status" value="1"/>
</dbReference>
<dbReference type="RefSeq" id="WP_088570768.1">
    <property type="nucleotide sequence ID" value="NZ_FYEK01000022.1"/>
</dbReference>
<dbReference type="Proteomes" id="UP000197025">
    <property type="component" value="Unassembled WGS sequence"/>
</dbReference>
<accession>A0A212QRX9</accession>
<feature type="domain" description="HTH arsR-type" evidence="1">
    <location>
        <begin position="1"/>
        <end position="80"/>
    </location>
</feature>
<dbReference type="AlphaFoldDB" id="A0A212QRX9"/>
<dbReference type="InterPro" id="IPR036388">
    <property type="entry name" value="WH-like_DNA-bd_sf"/>
</dbReference>
<dbReference type="InterPro" id="IPR050313">
    <property type="entry name" value="Carb_Metab_HTH_regulators"/>
</dbReference>
<evidence type="ECO:0000313" key="2">
    <source>
        <dbReference type="EMBL" id="SNB62340.1"/>
    </source>
</evidence>
<name>A0A212QRX9_9CHLR</name>
<keyword evidence="3" id="KW-1185">Reference proteome</keyword>
<dbReference type="Gene3D" id="1.10.10.10">
    <property type="entry name" value="Winged helix-like DNA-binding domain superfamily/Winged helix DNA-binding domain"/>
    <property type="match status" value="1"/>
</dbReference>
<dbReference type="Pfam" id="PF01022">
    <property type="entry name" value="HTH_5"/>
    <property type="match status" value="1"/>
</dbReference>
<dbReference type="InterPro" id="IPR001845">
    <property type="entry name" value="HTH_ArsR_DNA-bd_dom"/>
</dbReference>
<dbReference type="CDD" id="cd00090">
    <property type="entry name" value="HTH_ARSR"/>
    <property type="match status" value="1"/>
</dbReference>
<organism evidence="2 3">
    <name type="scientific">Thermoflexus hugenholtzii JAD2</name>
    <dbReference type="NCBI Taxonomy" id="877466"/>
    <lineage>
        <taxon>Bacteria</taxon>
        <taxon>Bacillati</taxon>
        <taxon>Chloroflexota</taxon>
        <taxon>Thermoflexia</taxon>
        <taxon>Thermoflexales</taxon>
        <taxon>Thermoflexaceae</taxon>
        <taxon>Thermoflexus</taxon>
    </lineage>
</organism>
<proteinExistence type="predicted"/>
<dbReference type="SUPFAM" id="SSF46785">
    <property type="entry name" value="Winged helix' DNA-binding domain"/>
    <property type="match status" value="1"/>
</dbReference>
<dbReference type="PROSITE" id="PS50987">
    <property type="entry name" value="HTH_ARSR_2"/>
    <property type="match status" value="1"/>
</dbReference>
<dbReference type="InterPro" id="IPR011991">
    <property type="entry name" value="ArsR-like_HTH"/>
</dbReference>
<dbReference type="PANTHER" id="PTHR30363">
    <property type="entry name" value="HTH-TYPE TRANSCRIPTIONAL REGULATOR SRLR-RELATED"/>
    <property type="match status" value="1"/>
</dbReference>
<reference evidence="3" key="1">
    <citation type="submission" date="2017-06" db="EMBL/GenBank/DDBJ databases">
        <authorList>
            <person name="Varghese N."/>
            <person name="Submissions S."/>
        </authorList>
    </citation>
    <scope>NUCLEOTIDE SEQUENCE [LARGE SCALE GENOMIC DNA]</scope>
    <source>
        <strain evidence="3">JAD2</strain>
    </source>
</reference>
<evidence type="ECO:0000259" key="1">
    <source>
        <dbReference type="PROSITE" id="PS50987"/>
    </source>
</evidence>
<dbReference type="InParanoid" id="A0A212QRX9"/>
<dbReference type="InterPro" id="IPR036390">
    <property type="entry name" value="WH_DNA-bd_sf"/>
</dbReference>
<gene>
    <name evidence="2" type="ORF">SAMN02746019_00004960</name>
</gene>
<protein>
    <submittedName>
        <fullName evidence="2">Predicted transcriptional regulator, ArsR family</fullName>
    </submittedName>
</protein>